<evidence type="ECO:0000313" key="4">
    <source>
        <dbReference type="Proteomes" id="UP000030854"/>
    </source>
</evidence>
<accession>A0A0B1PE99</accession>
<sequence>MGVIATFKVAISSGTIGRAIAVQSGNLEWATAVEGKVQQSDWYRELPVDWEIAVSDNGWTTNQLGFEWIKHFNTQTESSKKGAYRLLILDGHSSHATPESDQYCQLIPLDTTHKLLLTGFVSNYRPPLPRTSLPPKSSDQEANVASDLDLQSRDTTKRLWKVQLPQNQLTRNTQNQELERGTNASVNKELSPKMEKENYKDKFNNLKLDELPEDQTRYNTHLDSELPYGLVIQLTNIRKLYIDKDAKYIGEKYDILDNKLAIFRENCRKVGLKKAQYHNAFLSMLKGDALDY</sequence>
<evidence type="ECO:0000313" key="3">
    <source>
        <dbReference type="EMBL" id="KHJ35231.1"/>
    </source>
</evidence>
<dbReference type="Pfam" id="PF03184">
    <property type="entry name" value="DDE_1"/>
    <property type="match status" value="1"/>
</dbReference>
<feature type="region of interest" description="Disordered" evidence="1">
    <location>
        <begin position="127"/>
        <end position="148"/>
    </location>
</feature>
<comment type="caution">
    <text evidence="3">The sequence shown here is derived from an EMBL/GenBank/DDBJ whole genome shotgun (WGS) entry which is preliminary data.</text>
</comment>
<dbReference type="EMBL" id="JNVN01000469">
    <property type="protein sequence ID" value="KHJ35231.1"/>
    <property type="molecule type" value="Genomic_DNA"/>
</dbReference>
<evidence type="ECO:0000256" key="1">
    <source>
        <dbReference type="SAM" id="MobiDB-lite"/>
    </source>
</evidence>
<dbReference type="InterPro" id="IPR004875">
    <property type="entry name" value="DDE_SF_endonuclease_dom"/>
</dbReference>
<protein>
    <recommendedName>
        <fullName evidence="2">DDE-1 domain-containing protein</fullName>
    </recommendedName>
</protein>
<dbReference type="STRING" id="52586.A0A0B1PE99"/>
<name>A0A0B1PE99_UNCNE</name>
<dbReference type="Proteomes" id="UP000030854">
    <property type="component" value="Unassembled WGS sequence"/>
</dbReference>
<evidence type="ECO:0000259" key="2">
    <source>
        <dbReference type="Pfam" id="PF03184"/>
    </source>
</evidence>
<feature type="compositionally biased region" description="Polar residues" evidence="1">
    <location>
        <begin position="134"/>
        <end position="143"/>
    </location>
</feature>
<dbReference type="HOGENOM" id="CLU_953752_0_0_1"/>
<dbReference type="AlphaFoldDB" id="A0A0B1PE99"/>
<organism evidence="3 4">
    <name type="scientific">Uncinula necator</name>
    <name type="common">Grape powdery mildew</name>
    <dbReference type="NCBI Taxonomy" id="52586"/>
    <lineage>
        <taxon>Eukaryota</taxon>
        <taxon>Fungi</taxon>
        <taxon>Dikarya</taxon>
        <taxon>Ascomycota</taxon>
        <taxon>Pezizomycotina</taxon>
        <taxon>Leotiomycetes</taxon>
        <taxon>Erysiphales</taxon>
        <taxon>Erysiphaceae</taxon>
        <taxon>Erysiphe</taxon>
    </lineage>
</organism>
<gene>
    <name evidence="3" type="ORF">EV44_g3941</name>
</gene>
<proteinExistence type="predicted"/>
<dbReference type="GO" id="GO:0003676">
    <property type="term" value="F:nucleic acid binding"/>
    <property type="evidence" value="ECO:0007669"/>
    <property type="project" value="InterPro"/>
</dbReference>
<feature type="domain" description="DDE-1" evidence="2">
    <location>
        <begin position="32"/>
        <end position="105"/>
    </location>
</feature>
<keyword evidence="4" id="KW-1185">Reference proteome</keyword>
<reference evidence="3 4" key="1">
    <citation type="journal article" date="2014" name="BMC Genomics">
        <title>Adaptive genomic structural variation in the grape powdery mildew pathogen, Erysiphe necator.</title>
        <authorList>
            <person name="Jones L."/>
            <person name="Riaz S."/>
            <person name="Morales-Cruz A."/>
            <person name="Amrine K.C."/>
            <person name="McGuire B."/>
            <person name="Gubler W.D."/>
            <person name="Walker M.A."/>
            <person name="Cantu D."/>
        </authorList>
    </citation>
    <scope>NUCLEOTIDE SEQUENCE [LARGE SCALE GENOMIC DNA]</scope>
    <source>
        <strain evidence="4">c</strain>
    </source>
</reference>